<evidence type="ECO:0000313" key="2">
    <source>
        <dbReference type="EMBL" id="RHZ65144.1"/>
    </source>
</evidence>
<dbReference type="Pfam" id="PF08326">
    <property type="entry name" value="ACC_central"/>
    <property type="match status" value="1"/>
</dbReference>
<protein>
    <recommendedName>
        <fullName evidence="1">Acetyl-CoA carboxylase central domain-containing protein</fullName>
    </recommendedName>
</protein>
<name>A0A397HVB8_9GLOM</name>
<gene>
    <name evidence="2" type="ORF">Glove_319g78</name>
</gene>
<evidence type="ECO:0000313" key="3">
    <source>
        <dbReference type="Proteomes" id="UP000266861"/>
    </source>
</evidence>
<dbReference type="GO" id="GO:0005524">
    <property type="term" value="F:ATP binding"/>
    <property type="evidence" value="ECO:0007669"/>
    <property type="project" value="InterPro"/>
</dbReference>
<organism evidence="2 3">
    <name type="scientific">Diversispora epigaea</name>
    <dbReference type="NCBI Taxonomy" id="1348612"/>
    <lineage>
        <taxon>Eukaryota</taxon>
        <taxon>Fungi</taxon>
        <taxon>Fungi incertae sedis</taxon>
        <taxon>Mucoromycota</taxon>
        <taxon>Glomeromycotina</taxon>
        <taxon>Glomeromycetes</taxon>
        <taxon>Diversisporales</taxon>
        <taxon>Diversisporaceae</taxon>
        <taxon>Diversispora</taxon>
    </lineage>
</organism>
<reference evidence="2 3" key="1">
    <citation type="submission" date="2018-08" db="EMBL/GenBank/DDBJ databases">
        <title>Genome and evolution of the arbuscular mycorrhizal fungus Diversispora epigaea (formerly Glomus versiforme) and its bacterial endosymbionts.</title>
        <authorList>
            <person name="Sun X."/>
            <person name="Fei Z."/>
            <person name="Harrison M."/>
        </authorList>
    </citation>
    <scope>NUCLEOTIDE SEQUENCE [LARGE SCALE GENOMIC DNA]</scope>
    <source>
        <strain evidence="2 3">IT104</strain>
    </source>
</reference>
<comment type="caution">
    <text evidence="2">The sequence shown here is derived from an EMBL/GenBank/DDBJ whole genome shotgun (WGS) entry which is preliminary data.</text>
</comment>
<dbReference type="InterPro" id="IPR013537">
    <property type="entry name" value="AcCoA_COase_cen"/>
</dbReference>
<evidence type="ECO:0000259" key="1">
    <source>
        <dbReference type="Pfam" id="PF08326"/>
    </source>
</evidence>
<dbReference type="Proteomes" id="UP000266861">
    <property type="component" value="Unassembled WGS sequence"/>
</dbReference>
<proteinExistence type="predicted"/>
<dbReference type="AlphaFoldDB" id="A0A397HVB8"/>
<dbReference type="GO" id="GO:0003989">
    <property type="term" value="F:acetyl-CoA carboxylase activity"/>
    <property type="evidence" value="ECO:0007669"/>
    <property type="project" value="InterPro"/>
</dbReference>
<feature type="domain" description="Acetyl-CoA carboxylase central" evidence="1">
    <location>
        <begin position="26"/>
        <end position="141"/>
    </location>
</feature>
<keyword evidence="3" id="KW-1185">Reference proteome</keyword>
<dbReference type="EMBL" id="PQFF01000291">
    <property type="protein sequence ID" value="RHZ65144.1"/>
    <property type="molecule type" value="Genomic_DNA"/>
</dbReference>
<sequence>MNPPVIIVIIGDKAHQRYYEVRTISWVFYISGKENSSDCRFFIRTLVRPGRLRSNVRTADYLISNRIDFLEIFSFEHKNSDRNHLFINFIVLKPRQVEDAVRDFIERHEKLLWRLCVTGAAQGNHYLLRVIINNVSGLCLRSKSTFVSPN</sequence>
<dbReference type="GO" id="GO:0006633">
    <property type="term" value="P:fatty acid biosynthetic process"/>
    <property type="evidence" value="ECO:0007669"/>
    <property type="project" value="InterPro"/>
</dbReference>
<dbReference type="OrthoDB" id="14612at2759"/>
<dbReference type="STRING" id="1348612.A0A397HVB8"/>
<accession>A0A397HVB8</accession>